<dbReference type="InterPro" id="IPR029357">
    <property type="entry name" value="SPATA7"/>
</dbReference>
<organism evidence="2 3">
    <name type="scientific">Clytia hemisphaerica</name>
    <dbReference type="NCBI Taxonomy" id="252671"/>
    <lineage>
        <taxon>Eukaryota</taxon>
        <taxon>Metazoa</taxon>
        <taxon>Cnidaria</taxon>
        <taxon>Hydrozoa</taxon>
        <taxon>Hydroidolina</taxon>
        <taxon>Leptothecata</taxon>
        <taxon>Obeliida</taxon>
        <taxon>Clytiidae</taxon>
        <taxon>Clytia</taxon>
    </lineage>
</organism>
<protein>
    <recommendedName>
        <fullName evidence="4">Spermatogenesis-associated protein 7</fullName>
    </recommendedName>
</protein>
<feature type="compositionally biased region" description="Acidic residues" evidence="1">
    <location>
        <begin position="438"/>
        <end position="455"/>
    </location>
</feature>
<dbReference type="Proteomes" id="UP000594262">
    <property type="component" value="Unplaced"/>
</dbReference>
<accession>A0A7M5XEU1</accession>
<dbReference type="PANTHER" id="PTHR14917:SF4">
    <property type="entry name" value="SPERMATOGENESIS-ASSOCIATED 7"/>
    <property type="match status" value="1"/>
</dbReference>
<dbReference type="RefSeq" id="XP_066931046.1">
    <property type="nucleotide sequence ID" value="XM_067074945.1"/>
</dbReference>
<evidence type="ECO:0000313" key="3">
    <source>
        <dbReference type="Proteomes" id="UP000594262"/>
    </source>
</evidence>
<dbReference type="GO" id="GO:0000226">
    <property type="term" value="P:microtubule cytoskeleton organization"/>
    <property type="evidence" value="ECO:0007669"/>
    <property type="project" value="TreeGrafter"/>
</dbReference>
<dbReference type="GO" id="GO:0005930">
    <property type="term" value="C:axoneme"/>
    <property type="evidence" value="ECO:0007669"/>
    <property type="project" value="TreeGrafter"/>
</dbReference>
<reference evidence="2" key="1">
    <citation type="submission" date="2021-01" db="UniProtKB">
        <authorList>
            <consortium name="EnsemblMetazoa"/>
        </authorList>
    </citation>
    <scope>IDENTIFICATION</scope>
</reference>
<dbReference type="GO" id="GO:0036064">
    <property type="term" value="C:ciliary basal body"/>
    <property type="evidence" value="ECO:0007669"/>
    <property type="project" value="TreeGrafter"/>
</dbReference>
<sequence>MRKTRCSSVKGHLTNKSTAFSPNGAKFGQQALIHDHMMNHYRLIDKAKSSIDNKPPKSINLFIKAKQKKAQSNKIVYRTAFQEGKHNISTSQTNKKADLSSPNNQYHEADARQIEESFLLGQREDVISPIESFTNIRSRTVPCYKNDHGNLIKRSSTPKYKIEMYAPETGPPLLKGSMYNKHISPEKSSHDLIGYSNDLKHEKSAISRPLDPKIAWSNGTVSYREPRYTKSVRLDMSLMSLNEQLNHTQSLNKFTNKEIPEYEVDRLQKQEELIAEEQLYLQFIEEVTTDIITRGIFSDRVLNQVFDAHLEKRRGYLNEGRMQAMIEELKRDLNVEDEDSRNSLHDVINYKGKSNRTSNDRHNNALTKNQYTKRKIEDLVEESLFDEKDFSRDDRSGVEDNNILDTISKDQLSGAQLSNLSIVYDDFTAGDEMFGNEFDGDHDENEAGDEYDEEF</sequence>
<name>A0A7M5XEU1_9CNID</name>
<proteinExistence type="predicted"/>
<dbReference type="EnsemblMetazoa" id="CLYHEMT022308.1">
    <property type="protein sequence ID" value="CLYHEMP022308.1"/>
    <property type="gene ID" value="CLYHEMG022308"/>
</dbReference>
<feature type="region of interest" description="Disordered" evidence="1">
    <location>
        <begin position="434"/>
        <end position="455"/>
    </location>
</feature>
<evidence type="ECO:0008006" key="4">
    <source>
        <dbReference type="Google" id="ProtNLM"/>
    </source>
</evidence>
<dbReference type="AlphaFoldDB" id="A0A7M5XEU1"/>
<dbReference type="GeneID" id="136818630"/>
<keyword evidence="3" id="KW-1185">Reference proteome</keyword>
<evidence type="ECO:0000256" key="1">
    <source>
        <dbReference type="SAM" id="MobiDB-lite"/>
    </source>
</evidence>
<dbReference type="Pfam" id="PF15244">
    <property type="entry name" value="HSD3"/>
    <property type="match status" value="2"/>
</dbReference>
<dbReference type="PANTHER" id="PTHR14917">
    <property type="entry name" value="SPERMATOGENESIS-ASSOCIATED PROTEIN 7"/>
    <property type="match status" value="1"/>
</dbReference>
<evidence type="ECO:0000313" key="2">
    <source>
        <dbReference type="EnsemblMetazoa" id="CLYHEMP022308.1"/>
    </source>
</evidence>
<dbReference type="OrthoDB" id="6263678at2759"/>